<dbReference type="InterPro" id="IPR050765">
    <property type="entry name" value="Riboflavin_Biosynth_HTPR"/>
</dbReference>
<keyword evidence="3" id="KW-0560">Oxidoreductase</keyword>
<sequence>MRQLLPHPTDDVDPLPTYAVDRPRPAGRPWVASLFASSADGAAAVGGRSGPLGGAGDLQVFRAVRAVADVVVAGAGTVRTERYGPVRAVEAAADARAARGQARHPRLVVVTRSLALDPDQRLFTEADGTTEAPLVVHPPGAPLAARRRLQGVAELVEVGAGPDGGVAPAALLGELDRRGVDVAVCEGGPTLNGGLVADDLVDEVCLTLDPMVVGGDAPRIAPMDGVPAAPRAWHGAFLLEHDGVLFWRLLRDRSRP</sequence>
<dbReference type="GO" id="GO:0009231">
    <property type="term" value="P:riboflavin biosynthetic process"/>
    <property type="evidence" value="ECO:0007669"/>
    <property type="project" value="InterPro"/>
</dbReference>
<dbReference type="AlphaFoldDB" id="A0AAE9Y6M9"/>
<dbReference type="Gene3D" id="3.40.430.10">
    <property type="entry name" value="Dihydrofolate Reductase, subunit A"/>
    <property type="match status" value="1"/>
</dbReference>
<keyword evidence="6" id="KW-1185">Reference proteome</keyword>
<dbReference type="Proteomes" id="UP001216390">
    <property type="component" value="Chromosome"/>
</dbReference>
<evidence type="ECO:0000256" key="2">
    <source>
        <dbReference type="ARBA" id="ARBA00022857"/>
    </source>
</evidence>
<dbReference type="PANTHER" id="PTHR38011">
    <property type="entry name" value="DIHYDROFOLATE REDUCTASE FAMILY PROTEIN (AFU_ORTHOLOGUE AFUA_8G06820)"/>
    <property type="match status" value="1"/>
</dbReference>
<organism evidence="5 6">
    <name type="scientific">Iamia majanohamensis</name>
    <dbReference type="NCBI Taxonomy" id="467976"/>
    <lineage>
        <taxon>Bacteria</taxon>
        <taxon>Bacillati</taxon>
        <taxon>Actinomycetota</taxon>
        <taxon>Acidimicrobiia</taxon>
        <taxon>Acidimicrobiales</taxon>
        <taxon>Iamiaceae</taxon>
        <taxon>Iamia</taxon>
    </lineage>
</organism>
<name>A0AAE9Y6M9_9ACTN</name>
<dbReference type="GO" id="GO:0008703">
    <property type="term" value="F:5-amino-6-(5-phosphoribosylamino)uracil reductase activity"/>
    <property type="evidence" value="ECO:0007669"/>
    <property type="project" value="InterPro"/>
</dbReference>
<evidence type="ECO:0000313" key="6">
    <source>
        <dbReference type="Proteomes" id="UP001216390"/>
    </source>
</evidence>
<dbReference type="SUPFAM" id="SSF53597">
    <property type="entry name" value="Dihydrofolate reductase-like"/>
    <property type="match status" value="1"/>
</dbReference>
<dbReference type="KEGG" id="ima:PO878_12640"/>
<evidence type="ECO:0000313" key="5">
    <source>
        <dbReference type="EMBL" id="WCO65343.1"/>
    </source>
</evidence>
<dbReference type="InterPro" id="IPR024072">
    <property type="entry name" value="DHFR-like_dom_sf"/>
</dbReference>
<dbReference type="EMBL" id="CP116942">
    <property type="protein sequence ID" value="WCO65343.1"/>
    <property type="molecule type" value="Genomic_DNA"/>
</dbReference>
<proteinExistence type="predicted"/>
<dbReference type="Pfam" id="PF01872">
    <property type="entry name" value="RibD_C"/>
    <property type="match status" value="1"/>
</dbReference>
<comment type="pathway">
    <text evidence="1">Cofactor biosynthesis; riboflavin biosynthesis.</text>
</comment>
<gene>
    <name evidence="5" type="ORF">PO878_12640</name>
</gene>
<dbReference type="PANTHER" id="PTHR38011:SF7">
    <property type="entry name" value="2,5-DIAMINO-6-RIBOSYLAMINO-4(3H)-PYRIMIDINONE 5'-PHOSPHATE REDUCTASE"/>
    <property type="match status" value="1"/>
</dbReference>
<evidence type="ECO:0000256" key="3">
    <source>
        <dbReference type="ARBA" id="ARBA00023002"/>
    </source>
</evidence>
<evidence type="ECO:0000256" key="1">
    <source>
        <dbReference type="ARBA" id="ARBA00005104"/>
    </source>
</evidence>
<accession>A0AAE9Y6M9</accession>
<keyword evidence="2" id="KW-0521">NADP</keyword>
<dbReference type="RefSeq" id="WP_272734868.1">
    <property type="nucleotide sequence ID" value="NZ_CP116942.1"/>
</dbReference>
<evidence type="ECO:0000259" key="4">
    <source>
        <dbReference type="Pfam" id="PF01872"/>
    </source>
</evidence>
<dbReference type="InterPro" id="IPR002734">
    <property type="entry name" value="RibDG_C"/>
</dbReference>
<protein>
    <submittedName>
        <fullName evidence="5">Dihydrofolate reductase family protein</fullName>
    </submittedName>
</protein>
<feature type="domain" description="Bacterial bifunctional deaminase-reductase C-terminal" evidence="4">
    <location>
        <begin position="29"/>
        <end position="226"/>
    </location>
</feature>
<reference evidence="5" key="1">
    <citation type="submission" date="2023-01" db="EMBL/GenBank/DDBJ databases">
        <title>The diversity of Class Acidimicrobiia in South China Sea sediment environments and the proposal of Iamia marina sp. nov., a novel species of the genus Iamia.</title>
        <authorList>
            <person name="He Y."/>
            <person name="Tian X."/>
        </authorList>
    </citation>
    <scope>NUCLEOTIDE SEQUENCE</scope>
    <source>
        <strain evidence="5">DSM 19957</strain>
    </source>
</reference>